<evidence type="ECO:0000259" key="4">
    <source>
        <dbReference type="PROSITE" id="PS51192"/>
    </source>
</evidence>
<dbReference type="Pfam" id="PF00270">
    <property type="entry name" value="DEAD"/>
    <property type="match status" value="1"/>
</dbReference>
<dbReference type="RefSeq" id="WP_006738633.1">
    <property type="nucleotide sequence ID" value="NZ_AEUZ02000001.1"/>
</dbReference>
<evidence type="ECO:0000256" key="1">
    <source>
        <dbReference type="ARBA" id="ARBA00022741"/>
    </source>
</evidence>
<dbReference type="SUPFAM" id="SSF52540">
    <property type="entry name" value="P-loop containing nucleoside triphosphate hydrolases"/>
    <property type="match status" value="1"/>
</dbReference>
<keyword evidence="2" id="KW-0067">ATP-binding</keyword>
<keyword evidence="3" id="KW-0238">DNA-binding</keyword>
<dbReference type="SMART" id="SM00487">
    <property type="entry name" value="DEXDc"/>
    <property type="match status" value="1"/>
</dbReference>
<evidence type="ECO:0000259" key="5">
    <source>
        <dbReference type="PROSITE" id="PS51194"/>
    </source>
</evidence>
<dbReference type="PROSITE" id="PS51192">
    <property type="entry name" value="HELICASE_ATP_BIND_1"/>
    <property type="match status" value="1"/>
</dbReference>
<dbReference type="GO" id="GO:0003677">
    <property type="term" value="F:DNA binding"/>
    <property type="evidence" value="ECO:0007669"/>
    <property type="project" value="UniProtKB-KW"/>
</dbReference>
<dbReference type="STRING" id="764291.STRUR_0507"/>
<keyword evidence="1" id="KW-0547">Nucleotide-binding</keyword>
<feature type="domain" description="Helicase C-terminal" evidence="5">
    <location>
        <begin position="286"/>
        <end position="433"/>
    </location>
</feature>
<name>G5KCS1_9STRE</name>
<dbReference type="Pfam" id="PF00271">
    <property type="entry name" value="Helicase_C"/>
    <property type="match status" value="1"/>
</dbReference>
<dbReference type="Proteomes" id="UP000005388">
    <property type="component" value="Unassembled WGS sequence"/>
</dbReference>
<protein>
    <submittedName>
        <fullName evidence="6">DEAD/DEAH box helicase</fullName>
    </submittedName>
</protein>
<dbReference type="SMART" id="SM00490">
    <property type="entry name" value="HELICc"/>
    <property type="match status" value="1"/>
</dbReference>
<accession>G5KCS1</accession>
<keyword evidence="7" id="KW-1185">Reference proteome</keyword>
<comment type="caution">
    <text evidence="6">The sequence shown here is derived from an EMBL/GenBank/DDBJ whole genome shotgun (WGS) entry which is preliminary data.</text>
</comment>
<dbReference type="eggNOG" id="COG4098">
    <property type="taxonomic scope" value="Bacteria"/>
</dbReference>
<dbReference type="InterPro" id="IPR027417">
    <property type="entry name" value="P-loop_NTPase"/>
</dbReference>
<dbReference type="AlphaFoldDB" id="G5KCS1"/>
<dbReference type="InterPro" id="IPR001650">
    <property type="entry name" value="Helicase_C-like"/>
</dbReference>
<dbReference type="GO" id="GO:0006270">
    <property type="term" value="P:DNA replication initiation"/>
    <property type="evidence" value="ECO:0007669"/>
    <property type="project" value="TreeGrafter"/>
</dbReference>
<sequence length="433" mass="49856">MEELKNFYGRIILKQDVPMQYLSFSKEIPSFILKQNQYYCQRCNSIPEDNHTLPDGQLYCRECLIFGRNSQNIPLVQFDCPKGIGSDYLVWIGLLTPFQQKISDSLTKLIFEKKKILVHAVTGAGKTEMIYQVVNEFLKIGKWVAIASPRVDVCLELHSRLSKDFSCGITLLHAQSKGYQWNPIIIMTTHQLLKFRNAFDLLIIDEVDAFPYVGNDVLHFATNHAIKEEGCHIFLTATSTKKLEREIQKGRLYKLTLPRRFHGNPLVVPKLFCLNNFKNQLEKGRLPKKLIIDIENQRKTNFPLLCFVPTIVLGEQLKKVLEKLFEKEAIAFVCSQTINRHEIIELFRLKKYSILITSTILERGVTFPGVDVFVLEAHHYLFTKSSLIQIAGRVGRSIERPTGKLNFYHNGKTLALVNAIKDIKQMNRKGEQI</sequence>
<reference evidence="6 7" key="1">
    <citation type="journal article" date="2014" name="Int. J. Syst. Evol. Microbiol.">
        <title>Phylogenomics and the dynamic genome evolution of the genus Streptococcus.</title>
        <authorList>
            <consortium name="The Broad Institute Genome Sequencing Platform"/>
            <person name="Richards V.P."/>
            <person name="Palmer S.R."/>
            <person name="Pavinski Bitar P.D."/>
            <person name="Qin X."/>
            <person name="Weinstock G.M."/>
            <person name="Highlander S.K."/>
            <person name="Town C.D."/>
            <person name="Burne R.A."/>
            <person name="Stanhope M.J."/>
        </authorList>
    </citation>
    <scope>NUCLEOTIDE SEQUENCE [LARGE SCALE GENOMIC DNA]</scope>
    <source>
        <strain evidence="6 7">2285-97</strain>
    </source>
</reference>
<evidence type="ECO:0000256" key="2">
    <source>
        <dbReference type="ARBA" id="ARBA00022840"/>
    </source>
</evidence>
<dbReference type="PANTHER" id="PTHR30580">
    <property type="entry name" value="PRIMOSOMAL PROTEIN N"/>
    <property type="match status" value="1"/>
</dbReference>
<dbReference type="InterPro" id="IPR014001">
    <property type="entry name" value="Helicase_ATP-bd"/>
</dbReference>
<organism evidence="6 7">
    <name type="scientific">Streptococcus urinalis 2285-97</name>
    <dbReference type="NCBI Taxonomy" id="764291"/>
    <lineage>
        <taxon>Bacteria</taxon>
        <taxon>Bacillati</taxon>
        <taxon>Bacillota</taxon>
        <taxon>Bacilli</taxon>
        <taxon>Lactobacillales</taxon>
        <taxon>Streptococcaceae</taxon>
        <taxon>Streptococcus</taxon>
    </lineage>
</organism>
<feature type="domain" description="Helicase ATP-binding" evidence="4">
    <location>
        <begin position="107"/>
        <end position="257"/>
    </location>
</feature>
<proteinExistence type="predicted"/>
<dbReference type="GO" id="GO:0005524">
    <property type="term" value="F:ATP binding"/>
    <property type="evidence" value="ECO:0007669"/>
    <property type="project" value="UniProtKB-KW"/>
</dbReference>
<evidence type="ECO:0000313" key="7">
    <source>
        <dbReference type="Proteomes" id="UP000005388"/>
    </source>
</evidence>
<dbReference type="PANTHER" id="PTHR30580:SF1">
    <property type="entry name" value="COMF OPERON PROTEIN 1"/>
    <property type="match status" value="1"/>
</dbReference>
<dbReference type="GO" id="GO:0006302">
    <property type="term" value="P:double-strand break repair"/>
    <property type="evidence" value="ECO:0007669"/>
    <property type="project" value="TreeGrafter"/>
</dbReference>
<gene>
    <name evidence="6" type="ORF">STRUR_0507</name>
</gene>
<evidence type="ECO:0000256" key="3">
    <source>
        <dbReference type="ARBA" id="ARBA00023125"/>
    </source>
</evidence>
<dbReference type="EMBL" id="AEUZ02000001">
    <property type="protein sequence ID" value="EHJ55850.1"/>
    <property type="molecule type" value="Genomic_DNA"/>
</dbReference>
<keyword evidence="6" id="KW-0347">Helicase</keyword>
<dbReference type="InterPro" id="IPR011545">
    <property type="entry name" value="DEAD/DEAH_box_helicase_dom"/>
</dbReference>
<dbReference type="Gene3D" id="3.40.50.300">
    <property type="entry name" value="P-loop containing nucleotide triphosphate hydrolases"/>
    <property type="match status" value="2"/>
</dbReference>
<dbReference type="GO" id="GO:0006310">
    <property type="term" value="P:DNA recombination"/>
    <property type="evidence" value="ECO:0007669"/>
    <property type="project" value="TreeGrafter"/>
</dbReference>
<dbReference type="PROSITE" id="PS51194">
    <property type="entry name" value="HELICASE_CTER"/>
    <property type="match status" value="1"/>
</dbReference>
<keyword evidence="6" id="KW-0378">Hydrolase</keyword>
<evidence type="ECO:0000313" key="6">
    <source>
        <dbReference type="EMBL" id="EHJ55850.1"/>
    </source>
</evidence>
<dbReference type="GO" id="GO:0043138">
    <property type="term" value="F:3'-5' DNA helicase activity"/>
    <property type="evidence" value="ECO:0007669"/>
    <property type="project" value="TreeGrafter"/>
</dbReference>